<feature type="domain" description="Fe-S hydro-lyase tartrate dehydratase alpha-type catalytic" evidence="7">
    <location>
        <begin position="12"/>
        <end position="277"/>
    </location>
</feature>
<dbReference type="NCBIfam" id="TIGR00722">
    <property type="entry name" value="ttdA_fumA_fumB"/>
    <property type="match status" value="1"/>
</dbReference>
<evidence type="ECO:0000256" key="2">
    <source>
        <dbReference type="ARBA" id="ARBA00022485"/>
    </source>
</evidence>
<evidence type="ECO:0000313" key="8">
    <source>
        <dbReference type="EMBL" id="CUO78051.1"/>
    </source>
</evidence>
<protein>
    <submittedName>
        <fullName evidence="8">Fe-S type, tartrate/fumarate subfamily hydro-lyase subunit alpha</fullName>
        <ecNumber evidence="8">4.2.1.32</ecNumber>
    </submittedName>
</protein>
<dbReference type="GO" id="GO:0046872">
    <property type="term" value="F:metal ion binding"/>
    <property type="evidence" value="ECO:0007669"/>
    <property type="project" value="UniProtKB-KW"/>
</dbReference>
<keyword evidence="3" id="KW-0479">Metal-binding</keyword>
<evidence type="ECO:0000256" key="1">
    <source>
        <dbReference type="ARBA" id="ARBA00008876"/>
    </source>
</evidence>
<keyword evidence="2" id="KW-0004">4Fe-4S</keyword>
<evidence type="ECO:0000256" key="3">
    <source>
        <dbReference type="ARBA" id="ARBA00022723"/>
    </source>
</evidence>
<dbReference type="GO" id="GO:0008730">
    <property type="term" value="F:L(+)-tartrate dehydratase activity"/>
    <property type="evidence" value="ECO:0007669"/>
    <property type="project" value="UniProtKB-EC"/>
</dbReference>
<dbReference type="AlphaFoldDB" id="A0A174HUZ3"/>
<keyword evidence="5" id="KW-0411">Iron-sulfur</keyword>
<accession>A0A174HUZ3</accession>
<keyword evidence="6 8" id="KW-0456">Lyase</keyword>
<organism evidence="8 9">
    <name type="scientific">Hungatella hathewayi</name>
    <dbReference type="NCBI Taxonomy" id="154046"/>
    <lineage>
        <taxon>Bacteria</taxon>
        <taxon>Bacillati</taxon>
        <taxon>Bacillota</taxon>
        <taxon>Clostridia</taxon>
        <taxon>Lachnospirales</taxon>
        <taxon>Lachnospiraceae</taxon>
        <taxon>Hungatella</taxon>
    </lineage>
</organism>
<name>A0A174HUZ3_9FIRM</name>
<dbReference type="Pfam" id="PF05681">
    <property type="entry name" value="Fumerase"/>
    <property type="match status" value="1"/>
</dbReference>
<comment type="similarity">
    <text evidence="1">Belongs to the class-I fumarase family.</text>
</comment>
<dbReference type="Proteomes" id="UP000095651">
    <property type="component" value="Unassembled WGS sequence"/>
</dbReference>
<dbReference type="NCBIfam" id="NF004885">
    <property type="entry name" value="PRK06246.1"/>
    <property type="match status" value="1"/>
</dbReference>
<dbReference type="RefSeq" id="WP_055657753.1">
    <property type="nucleotide sequence ID" value="NZ_CABIXC010000011.1"/>
</dbReference>
<dbReference type="PANTHER" id="PTHR30389">
    <property type="entry name" value="FUMARATE HYDRATASE-RELATED"/>
    <property type="match status" value="1"/>
</dbReference>
<reference evidence="8 9" key="1">
    <citation type="submission" date="2015-09" db="EMBL/GenBank/DDBJ databases">
        <authorList>
            <consortium name="Pathogen Informatics"/>
        </authorList>
    </citation>
    <scope>NUCLEOTIDE SEQUENCE [LARGE SCALE GENOMIC DNA]</scope>
    <source>
        <strain evidence="8 9">2789STDY5608850</strain>
    </source>
</reference>
<proteinExistence type="inferred from homology"/>
<dbReference type="EMBL" id="CYZE01000011">
    <property type="protein sequence ID" value="CUO78051.1"/>
    <property type="molecule type" value="Genomic_DNA"/>
</dbReference>
<dbReference type="PANTHER" id="PTHR30389:SF17">
    <property type="entry name" value="L(+)-TARTRATE DEHYDRATASE SUBUNIT ALPHA-RELATED"/>
    <property type="match status" value="1"/>
</dbReference>
<dbReference type="InterPro" id="IPR051208">
    <property type="entry name" value="Class-I_Fumarase/Tartrate_DH"/>
</dbReference>
<sequence length="280" mass="30390">MIRTIQAEEITRNIKEMCIEANHVLSDDMKNVFCDAVRRERSPLGRQILEQLEENLKIAGEDRIPICQDTGMAVIFLKIGQDVHIEGGSLAEAVNQGVHDGYVEGYLRKSVVEPVDRINTKDNTPAVIHYEITDGDRIDITVAPKGFGSENMSRIFMLKPADGIEGIKEAVLTAVRDAGPNACPPMVIGVGIGGTFEKCAEMAKHALTRNLEEEPPAGYAGELEKELLEKVNRLGIGPGGLGGSVTALAVNIETYPTHIAGLPVAVNICCHVNRHAHRII</sequence>
<evidence type="ECO:0000256" key="4">
    <source>
        <dbReference type="ARBA" id="ARBA00023004"/>
    </source>
</evidence>
<evidence type="ECO:0000259" key="7">
    <source>
        <dbReference type="Pfam" id="PF05681"/>
    </source>
</evidence>
<evidence type="ECO:0000256" key="6">
    <source>
        <dbReference type="ARBA" id="ARBA00023239"/>
    </source>
</evidence>
<dbReference type="EC" id="4.2.1.32" evidence="8"/>
<dbReference type="InterPro" id="IPR004646">
    <property type="entry name" value="Fe-S_hydro-lyase_TtdA-typ_cat"/>
</dbReference>
<keyword evidence="4" id="KW-0408">Iron</keyword>
<dbReference type="GO" id="GO:0051539">
    <property type="term" value="F:4 iron, 4 sulfur cluster binding"/>
    <property type="evidence" value="ECO:0007669"/>
    <property type="project" value="UniProtKB-KW"/>
</dbReference>
<gene>
    <name evidence="8" type="primary">ttdA_2</name>
    <name evidence="8" type="ORF">ERS852407_03944</name>
</gene>
<evidence type="ECO:0000313" key="9">
    <source>
        <dbReference type="Proteomes" id="UP000095651"/>
    </source>
</evidence>
<evidence type="ECO:0000256" key="5">
    <source>
        <dbReference type="ARBA" id="ARBA00023014"/>
    </source>
</evidence>